<comment type="cofactor">
    <cofactor evidence="1">
        <name>Mn(2+)</name>
        <dbReference type="ChEBI" id="CHEBI:29035"/>
    </cofactor>
</comment>
<dbReference type="KEGG" id="asag:FGM00_05265"/>
<dbReference type="GO" id="GO:0003862">
    <property type="term" value="F:3-isopropylmalate dehydrogenase activity"/>
    <property type="evidence" value="ECO:0007669"/>
    <property type="project" value="UniProtKB-EC"/>
</dbReference>
<keyword evidence="17" id="KW-1185">Reference proteome</keyword>
<dbReference type="PANTHER" id="PTHR43275:SF1">
    <property type="entry name" value="D-MALATE DEHYDROGENASE [DECARBOXYLATING]"/>
    <property type="match status" value="1"/>
</dbReference>
<evidence type="ECO:0000256" key="11">
    <source>
        <dbReference type="ARBA" id="ARBA00023027"/>
    </source>
</evidence>
<dbReference type="FunFam" id="3.40.718.10:FF:000006">
    <property type="entry name" value="3-isopropylmalate dehydrogenase"/>
    <property type="match status" value="1"/>
</dbReference>
<sequence length="353" mass="38520">MGRDYKIAVVNGDGIGNEIVPAGVSILKAAAKKYGFAIQTEDFSWGAGHYLKHGEFMPKDGLELLKNFDAIYFGAVGLPEVDDTLPAKDYTFKVRTELQQYVNYRPVKLFSGVKSPLRDKTEKDIDFVILRENNEGEFVQNGKILYPDTPNGVAVDTSMVTRLGVERIAHYAFKLARKRRKKVTNVTKSNTLIYTLGFWDQVIAEVASEYPDVVYDKMYVDNAAASFVLKPEVFDVIVTTNMIGDILSDLGGAIMGSLGLGGSGNINPEGRFPSMFEPIHGSAPDIAGQNCANPIGQVWSAAIMLEHLGEKEAAKNIVDGIEHATSQGNLTKDLKGNASTSEVAARIVDFIES</sequence>
<dbReference type="Proteomes" id="UP000310017">
    <property type="component" value="Chromosome"/>
</dbReference>
<dbReference type="InterPro" id="IPR011829">
    <property type="entry name" value="TTC_DH"/>
</dbReference>
<dbReference type="GO" id="GO:0051287">
    <property type="term" value="F:NAD binding"/>
    <property type="evidence" value="ECO:0007669"/>
    <property type="project" value="InterPro"/>
</dbReference>
<evidence type="ECO:0000256" key="7">
    <source>
        <dbReference type="ARBA" id="ARBA00022605"/>
    </source>
</evidence>
<dbReference type="InterPro" id="IPR050501">
    <property type="entry name" value="ICDH/IPMDH"/>
</dbReference>
<evidence type="ECO:0000256" key="1">
    <source>
        <dbReference type="ARBA" id="ARBA00001936"/>
    </source>
</evidence>
<keyword evidence="10 16" id="KW-0560">Oxidoreductase</keyword>
<evidence type="ECO:0000256" key="9">
    <source>
        <dbReference type="ARBA" id="ARBA00022842"/>
    </source>
</evidence>
<comment type="subunit">
    <text evidence="4">Homodimer.</text>
</comment>
<dbReference type="NCBIfam" id="TIGR02089">
    <property type="entry name" value="TTC"/>
    <property type="match status" value="1"/>
</dbReference>
<dbReference type="GO" id="GO:0046872">
    <property type="term" value="F:metal ion binding"/>
    <property type="evidence" value="ECO:0007669"/>
    <property type="project" value="UniProtKB-KW"/>
</dbReference>
<evidence type="ECO:0000256" key="6">
    <source>
        <dbReference type="ARBA" id="ARBA00022430"/>
    </source>
</evidence>
<dbReference type="EC" id="1.1.1.85" evidence="5"/>
<dbReference type="SMART" id="SM01329">
    <property type="entry name" value="Iso_dh"/>
    <property type="match status" value="1"/>
</dbReference>
<evidence type="ECO:0000256" key="10">
    <source>
        <dbReference type="ARBA" id="ARBA00023002"/>
    </source>
</evidence>
<comment type="cofactor">
    <cofactor evidence="2">
        <name>Mg(2+)</name>
        <dbReference type="ChEBI" id="CHEBI:18420"/>
    </cofactor>
</comment>
<dbReference type="InterPro" id="IPR024084">
    <property type="entry name" value="IsoPropMal-DH-like_dom"/>
</dbReference>
<dbReference type="EMBL" id="CP040710">
    <property type="protein sequence ID" value="QCW99545.1"/>
    <property type="molecule type" value="Genomic_DNA"/>
</dbReference>
<keyword evidence="12" id="KW-0464">Manganese</keyword>
<evidence type="ECO:0000256" key="2">
    <source>
        <dbReference type="ARBA" id="ARBA00001946"/>
    </source>
</evidence>
<feature type="domain" description="Isopropylmalate dehydrogenase-like" evidence="15">
    <location>
        <begin position="6"/>
        <end position="347"/>
    </location>
</feature>
<gene>
    <name evidence="16" type="ORF">FGM00_05265</name>
</gene>
<dbReference type="RefSeq" id="WP_138851898.1">
    <property type="nucleotide sequence ID" value="NZ_CP040710.1"/>
</dbReference>
<protein>
    <recommendedName>
        <fullName evidence="5">3-isopropylmalate dehydrogenase</fullName>
        <ecNumber evidence="5">1.1.1.85</ecNumber>
    </recommendedName>
    <alternativeName>
        <fullName evidence="14">3-IPM-DH</fullName>
    </alternativeName>
</protein>
<dbReference type="Gene3D" id="3.40.718.10">
    <property type="entry name" value="Isopropylmalate Dehydrogenase"/>
    <property type="match status" value="1"/>
</dbReference>
<dbReference type="PANTHER" id="PTHR43275">
    <property type="entry name" value="D-MALATE DEHYDROGENASE [DECARBOXYLATING]"/>
    <property type="match status" value="1"/>
</dbReference>
<keyword evidence="7" id="KW-0028">Amino-acid biosynthesis</keyword>
<keyword evidence="13" id="KW-0100">Branched-chain amino acid biosynthesis</keyword>
<evidence type="ECO:0000256" key="5">
    <source>
        <dbReference type="ARBA" id="ARBA00013101"/>
    </source>
</evidence>
<proteinExistence type="inferred from homology"/>
<organism evidence="16 17">
    <name type="scientific">Aggregatimonas sangjinii</name>
    <dbReference type="NCBI Taxonomy" id="2583587"/>
    <lineage>
        <taxon>Bacteria</taxon>
        <taxon>Pseudomonadati</taxon>
        <taxon>Bacteroidota</taxon>
        <taxon>Flavobacteriia</taxon>
        <taxon>Flavobacteriales</taxon>
        <taxon>Flavobacteriaceae</taxon>
        <taxon>Aggregatimonas</taxon>
    </lineage>
</organism>
<keyword evidence="11" id="KW-0520">NAD</keyword>
<name>A0A5B7SLS2_9FLAO</name>
<comment type="similarity">
    <text evidence="3">Belongs to the isocitrate and isopropylmalate dehydrogenases family. LeuB type 1 subfamily.</text>
</comment>
<dbReference type="AlphaFoldDB" id="A0A5B7SLS2"/>
<evidence type="ECO:0000259" key="15">
    <source>
        <dbReference type="SMART" id="SM01329"/>
    </source>
</evidence>
<keyword evidence="8" id="KW-0479">Metal-binding</keyword>
<accession>A0A5B7SLS2</accession>
<keyword evidence="6" id="KW-0432">Leucine biosynthesis</keyword>
<keyword evidence="9" id="KW-0460">Magnesium</keyword>
<dbReference type="OrthoDB" id="9806254at2"/>
<dbReference type="Pfam" id="PF00180">
    <property type="entry name" value="Iso_dh"/>
    <property type="match status" value="1"/>
</dbReference>
<evidence type="ECO:0000256" key="13">
    <source>
        <dbReference type="ARBA" id="ARBA00023304"/>
    </source>
</evidence>
<reference evidence="16 17" key="1">
    <citation type="submission" date="2019-05" db="EMBL/GenBank/DDBJ databases">
        <title>Genome sequencing of F202Z8.</title>
        <authorList>
            <person name="Kwon Y.M."/>
        </authorList>
    </citation>
    <scope>NUCLEOTIDE SEQUENCE [LARGE SCALE GENOMIC DNA]</scope>
    <source>
        <strain evidence="16 17">F202Z8</strain>
    </source>
</reference>
<evidence type="ECO:0000313" key="17">
    <source>
        <dbReference type="Proteomes" id="UP000310017"/>
    </source>
</evidence>
<evidence type="ECO:0000256" key="8">
    <source>
        <dbReference type="ARBA" id="ARBA00022723"/>
    </source>
</evidence>
<dbReference type="SUPFAM" id="SSF53659">
    <property type="entry name" value="Isocitrate/Isopropylmalate dehydrogenase-like"/>
    <property type="match status" value="1"/>
</dbReference>
<evidence type="ECO:0000256" key="4">
    <source>
        <dbReference type="ARBA" id="ARBA00011738"/>
    </source>
</evidence>
<evidence type="ECO:0000256" key="3">
    <source>
        <dbReference type="ARBA" id="ARBA00008319"/>
    </source>
</evidence>
<evidence type="ECO:0000256" key="12">
    <source>
        <dbReference type="ARBA" id="ARBA00023211"/>
    </source>
</evidence>
<evidence type="ECO:0000256" key="14">
    <source>
        <dbReference type="ARBA" id="ARBA00033138"/>
    </source>
</evidence>
<evidence type="ECO:0000313" key="16">
    <source>
        <dbReference type="EMBL" id="QCW99545.1"/>
    </source>
</evidence>
<dbReference type="GO" id="GO:0009098">
    <property type="term" value="P:L-leucine biosynthetic process"/>
    <property type="evidence" value="ECO:0007669"/>
    <property type="project" value="UniProtKB-KW"/>
</dbReference>